<evidence type="ECO:0000313" key="2">
    <source>
        <dbReference type="EMBL" id="OIQ87944.1"/>
    </source>
</evidence>
<evidence type="ECO:0000256" key="1">
    <source>
        <dbReference type="SAM" id="MobiDB-lite"/>
    </source>
</evidence>
<dbReference type="EMBL" id="MLJW01000395">
    <property type="protein sequence ID" value="OIQ87944.1"/>
    <property type="molecule type" value="Genomic_DNA"/>
</dbReference>
<dbReference type="Pfam" id="PF10691">
    <property type="entry name" value="DUF2497"/>
    <property type="match status" value="1"/>
</dbReference>
<proteinExistence type="predicted"/>
<protein>
    <recommendedName>
        <fullName evidence="3">DUF2497 domain-containing protein</fullName>
    </recommendedName>
</protein>
<comment type="caution">
    <text evidence="2">The sequence shown here is derived from an EMBL/GenBank/DDBJ whole genome shotgun (WGS) entry which is preliminary data.</text>
</comment>
<gene>
    <name evidence="2" type="ORF">GALL_301660</name>
</gene>
<feature type="region of interest" description="Disordered" evidence="1">
    <location>
        <begin position="1"/>
        <end position="52"/>
    </location>
</feature>
<sequence>MLDLTDDMVMDEPADDPPPLDLDEDLRYEPEATPRIGSLFEDEEPAPAEEESILAPPVQMASTSALAELARAVARERGLGLGNGGVTLEDIVREILKVLIKDWLDQNLPYMIERIVTKEIEKMVNRAEKL</sequence>
<name>A0A1J5QWM0_9ZZZZ</name>
<evidence type="ECO:0008006" key="3">
    <source>
        <dbReference type="Google" id="ProtNLM"/>
    </source>
</evidence>
<dbReference type="InterPro" id="IPR019632">
    <property type="entry name" value="DUF2497"/>
</dbReference>
<feature type="compositionally biased region" description="Acidic residues" evidence="1">
    <location>
        <begin position="1"/>
        <end position="15"/>
    </location>
</feature>
<accession>A0A1J5QWM0</accession>
<organism evidence="2">
    <name type="scientific">mine drainage metagenome</name>
    <dbReference type="NCBI Taxonomy" id="410659"/>
    <lineage>
        <taxon>unclassified sequences</taxon>
        <taxon>metagenomes</taxon>
        <taxon>ecological metagenomes</taxon>
    </lineage>
</organism>
<dbReference type="AlphaFoldDB" id="A0A1J5QWM0"/>
<reference evidence="2" key="1">
    <citation type="submission" date="2016-10" db="EMBL/GenBank/DDBJ databases">
        <title>Sequence of Gallionella enrichment culture.</title>
        <authorList>
            <person name="Poehlein A."/>
            <person name="Muehling M."/>
            <person name="Daniel R."/>
        </authorList>
    </citation>
    <scope>NUCLEOTIDE SEQUENCE</scope>
</reference>
<feature type="compositionally biased region" description="Acidic residues" evidence="1">
    <location>
        <begin position="40"/>
        <end position="52"/>
    </location>
</feature>